<keyword evidence="1 8" id="KW-0540">Nuclease</keyword>
<evidence type="ECO:0000313" key="9">
    <source>
        <dbReference type="EMBL" id="ODS31178.1"/>
    </source>
</evidence>
<dbReference type="GO" id="GO:0046872">
    <property type="term" value="F:metal ion binding"/>
    <property type="evidence" value="ECO:0007669"/>
    <property type="project" value="UniProtKB-UniRule"/>
</dbReference>
<dbReference type="InterPro" id="IPR050646">
    <property type="entry name" value="Cas1"/>
</dbReference>
<keyword evidence="8" id="KW-0464">Manganese</keyword>
<dbReference type="GO" id="GO:0043571">
    <property type="term" value="P:maintenance of CRISPR repeat elements"/>
    <property type="evidence" value="ECO:0007669"/>
    <property type="project" value="UniProtKB-UniRule"/>
</dbReference>
<dbReference type="GO" id="GO:0016787">
    <property type="term" value="F:hydrolase activity"/>
    <property type="evidence" value="ECO:0007669"/>
    <property type="project" value="UniProtKB-KW"/>
</dbReference>
<sequence length="277" mass="31152">MPIFEKPPLETLTPAKERWTPLYLEHGRIEVDDSSVKWIGADKTVLRIPVATVSAVMLGPGTTITHAAIKACSDSNTPVCWIGEDGLRFYSFGITPTHDNERARRQSELHSSKQKRTEIARRMFARRFSNVDVSNRSIKELRGMEGKRIKALYVEMGAHYGVTWKGRNYNPNNWDLADNINRAISAANAALYALCSAIICSMGYLPQLGFIHIAGTIPFVFDIADIYKPETTLTAAFHALSLNPDAEEKDVLALLKQRIEEQRLLQKIPKDIEELLK</sequence>
<dbReference type="Pfam" id="PF01867">
    <property type="entry name" value="Cas_Cas1"/>
    <property type="match status" value="2"/>
</dbReference>
<dbReference type="InterPro" id="IPR042211">
    <property type="entry name" value="CRISPR-assoc_Cas1_N"/>
</dbReference>
<feature type="binding site" evidence="8">
    <location>
        <position position="212"/>
    </location>
    <ligand>
        <name>Mn(2+)</name>
        <dbReference type="ChEBI" id="CHEBI:29035"/>
    </ligand>
</feature>
<keyword evidence="5 8" id="KW-0460">Magnesium</keyword>
<comment type="cofactor">
    <cofactor evidence="8">
        <name>Mg(2+)</name>
        <dbReference type="ChEBI" id="CHEBI:18420"/>
    </cofactor>
    <cofactor evidence="8">
        <name>Mn(2+)</name>
        <dbReference type="ChEBI" id="CHEBI:29035"/>
    </cofactor>
</comment>
<protein>
    <recommendedName>
        <fullName evidence="8">CRISPR-associated endonuclease Cas1</fullName>
        <ecNumber evidence="8">3.1.-.-</ecNumber>
    </recommendedName>
</protein>
<evidence type="ECO:0000256" key="2">
    <source>
        <dbReference type="ARBA" id="ARBA00022723"/>
    </source>
</evidence>
<evidence type="ECO:0000256" key="7">
    <source>
        <dbReference type="ARBA" id="ARBA00023125"/>
    </source>
</evidence>
<evidence type="ECO:0000256" key="6">
    <source>
        <dbReference type="ARBA" id="ARBA00023118"/>
    </source>
</evidence>
<feature type="binding site" evidence="8">
    <location>
        <position position="225"/>
    </location>
    <ligand>
        <name>Mn(2+)</name>
        <dbReference type="ChEBI" id="CHEBI:29035"/>
    </ligand>
</feature>
<dbReference type="GO" id="GO:0003677">
    <property type="term" value="F:DNA binding"/>
    <property type="evidence" value="ECO:0007669"/>
    <property type="project" value="UniProtKB-KW"/>
</dbReference>
<dbReference type="InterPro" id="IPR042206">
    <property type="entry name" value="CRISPR-assoc_Cas1_C"/>
</dbReference>
<name>A0A1E3X6B9_9BACT</name>
<evidence type="ECO:0000256" key="5">
    <source>
        <dbReference type="ARBA" id="ARBA00022842"/>
    </source>
</evidence>
<evidence type="ECO:0000256" key="3">
    <source>
        <dbReference type="ARBA" id="ARBA00022759"/>
    </source>
</evidence>
<dbReference type="GO" id="GO:0004520">
    <property type="term" value="F:DNA endonuclease activity"/>
    <property type="evidence" value="ECO:0007669"/>
    <property type="project" value="InterPro"/>
</dbReference>
<keyword evidence="4 8" id="KW-0378">Hydrolase</keyword>
<feature type="binding site" evidence="8">
    <location>
        <position position="145"/>
    </location>
    <ligand>
        <name>Mn(2+)</name>
        <dbReference type="ChEBI" id="CHEBI:29035"/>
    </ligand>
</feature>
<evidence type="ECO:0000256" key="1">
    <source>
        <dbReference type="ARBA" id="ARBA00022722"/>
    </source>
</evidence>
<dbReference type="HAMAP" id="MF_01470">
    <property type="entry name" value="Cas1"/>
    <property type="match status" value="1"/>
</dbReference>
<gene>
    <name evidence="9" type="primary">ygbT</name>
    <name evidence="8" type="synonym">cas1</name>
    <name evidence="9" type="ORF">SCARUB_03695</name>
</gene>
<evidence type="ECO:0000256" key="4">
    <source>
        <dbReference type="ARBA" id="ARBA00022801"/>
    </source>
</evidence>
<dbReference type="InterPro" id="IPR019851">
    <property type="entry name" value="CRISPR-assoc_Cas1_ECOLI"/>
</dbReference>
<dbReference type="PANTHER" id="PTHR34353:SF3">
    <property type="entry name" value="CRISPR-ASSOCIATED ENDONUCLEASE CAS1"/>
    <property type="match status" value="1"/>
</dbReference>
<dbReference type="GO" id="GO:0051607">
    <property type="term" value="P:defense response to virus"/>
    <property type="evidence" value="ECO:0007669"/>
    <property type="project" value="UniProtKB-UniRule"/>
</dbReference>
<comment type="function">
    <text evidence="8">CRISPR (clustered regularly interspaced short palindromic repeat), is an adaptive immune system that provides protection against mobile genetic elements (viruses, transposable elements and conjugative plasmids). CRISPR clusters contain spacers, sequences complementary to antecedent mobile elements, and target invading nucleic acids. CRISPR clusters are transcribed and processed into CRISPR RNA (crRNA). Acts as a dsDNA endonuclease. Involved in the integration of spacer DNA into the CRISPR cassette.</text>
</comment>
<dbReference type="EC" id="3.1.-.-" evidence="8"/>
<dbReference type="Gene3D" id="3.100.10.20">
    <property type="entry name" value="CRISPR-associated endonuclease Cas1, N-terminal domain"/>
    <property type="match status" value="1"/>
</dbReference>
<dbReference type="PANTHER" id="PTHR34353">
    <property type="entry name" value="CRISPR-ASSOCIATED ENDONUCLEASE CAS1 1"/>
    <property type="match status" value="1"/>
</dbReference>
<dbReference type="EMBL" id="MAYW01000137">
    <property type="protein sequence ID" value="ODS31178.1"/>
    <property type="molecule type" value="Genomic_DNA"/>
</dbReference>
<dbReference type="InterPro" id="IPR002729">
    <property type="entry name" value="CRISPR-assoc_Cas1"/>
</dbReference>
<evidence type="ECO:0000313" key="10">
    <source>
        <dbReference type="Proteomes" id="UP000094056"/>
    </source>
</evidence>
<dbReference type="Proteomes" id="UP000094056">
    <property type="component" value="Unassembled WGS sequence"/>
</dbReference>
<dbReference type="AlphaFoldDB" id="A0A1E3X6B9"/>
<accession>A0A1E3X6B9</accession>
<organism evidence="9 10">
    <name type="scientific">Candidatus Scalindua rubra</name>
    <dbReference type="NCBI Taxonomy" id="1872076"/>
    <lineage>
        <taxon>Bacteria</taxon>
        <taxon>Pseudomonadati</taxon>
        <taxon>Planctomycetota</taxon>
        <taxon>Candidatus Brocadiia</taxon>
        <taxon>Candidatus Brocadiales</taxon>
        <taxon>Candidatus Scalinduaceae</taxon>
        <taxon>Candidatus Scalindua</taxon>
    </lineage>
</organism>
<comment type="caution">
    <text evidence="9">The sequence shown here is derived from an EMBL/GenBank/DDBJ whole genome shotgun (WGS) entry which is preliminary data.</text>
</comment>
<dbReference type="NCBIfam" id="TIGR00287">
    <property type="entry name" value="cas1"/>
    <property type="match status" value="2"/>
</dbReference>
<proteinExistence type="inferred from homology"/>
<comment type="subunit">
    <text evidence="8">Homodimer, forms a heterotetramer with a Cas2 homodimer.</text>
</comment>
<keyword evidence="3 8" id="KW-0255">Endonuclease</keyword>
<keyword evidence="2 8" id="KW-0479">Metal-binding</keyword>
<keyword evidence="7 8" id="KW-0238">DNA-binding</keyword>
<evidence type="ECO:0000256" key="8">
    <source>
        <dbReference type="HAMAP-Rule" id="MF_01470"/>
    </source>
</evidence>
<reference evidence="9 10" key="1">
    <citation type="submission" date="2016-07" db="EMBL/GenBank/DDBJ databases">
        <title>Draft genome of Scalindua rubra, obtained from a brine-seawater interface in the Red Sea, sheds light on salt adaptation in anammox bacteria.</title>
        <authorList>
            <person name="Speth D.R."/>
            <person name="Lagkouvardos I."/>
            <person name="Wang Y."/>
            <person name="Qian P.-Y."/>
            <person name="Dutilh B.E."/>
            <person name="Jetten M.S."/>
        </authorList>
    </citation>
    <scope>NUCLEOTIDE SEQUENCE [LARGE SCALE GENOMIC DNA]</scope>
    <source>
        <strain evidence="9">BSI-1</strain>
    </source>
</reference>
<keyword evidence="6 8" id="KW-0051">Antiviral defense</keyword>
<comment type="similarity">
    <text evidence="8">Belongs to the CRISPR-associated endonuclease Cas1 family.</text>
</comment>
<dbReference type="Gene3D" id="1.20.120.920">
    <property type="entry name" value="CRISPR-associated endonuclease Cas1, C-terminal domain"/>
    <property type="match status" value="1"/>
</dbReference>
<dbReference type="NCBIfam" id="TIGR03638">
    <property type="entry name" value="cas1_ECOLI"/>
    <property type="match status" value="1"/>
</dbReference>